<feature type="domain" description="TPM" evidence="3">
    <location>
        <begin position="47"/>
        <end position="167"/>
    </location>
</feature>
<dbReference type="Gene3D" id="3.10.310.50">
    <property type="match status" value="1"/>
</dbReference>
<keyword evidence="2" id="KW-0472">Membrane</keyword>
<keyword evidence="5" id="KW-1185">Reference proteome</keyword>
<keyword evidence="2" id="KW-1133">Transmembrane helix</keyword>
<dbReference type="EMBL" id="JAVDQH010000010">
    <property type="protein sequence ID" value="MDR6244925.1"/>
    <property type="molecule type" value="Genomic_DNA"/>
</dbReference>
<dbReference type="Pfam" id="PF04536">
    <property type="entry name" value="TPM_phosphatase"/>
    <property type="match status" value="1"/>
</dbReference>
<feature type="transmembrane region" description="Helical" evidence="2">
    <location>
        <begin position="187"/>
        <end position="207"/>
    </location>
</feature>
<feature type="compositionally biased region" description="Gly residues" evidence="1">
    <location>
        <begin position="251"/>
        <end position="260"/>
    </location>
</feature>
<comment type="caution">
    <text evidence="4">The sequence shown here is derived from an EMBL/GenBank/DDBJ whole genome shotgun (WGS) entry which is preliminary data.</text>
</comment>
<evidence type="ECO:0000256" key="2">
    <source>
        <dbReference type="SAM" id="Phobius"/>
    </source>
</evidence>
<dbReference type="Proteomes" id="UP001185028">
    <property type="component" value="Unassembled WGS sequence"/>
</dbReference>
<feature type="region of interest" description="Disordered" evidence="1">
    <location>
        <begin position="240"/>
        <end position="272"/>
    </location>
</feature>
<evidence type="ECO:0000313" key="5">
    <source>
        <dbReference type="Proteomes" id="UP001185028"/>
    </source>
</evidence>
<feature type="compositionally biased region" description="Low complexity" evidence="1">
    <location>
        <begin position="261"/>
        <end position="272"/>
    </location>
</feature>
<evidence type="ECO:0000313" key="4">
    <source>
        <dbReference type="EMBL" id="MDR6244925.1"/>
    </source>
</evidence>
<organism evidence="4 5">
    <name type="scientific">Paenibacillus hunanensis</name>
    <dbReference type="NCBI Taxonomy" id="539262"/>
    <lineage>
        <taxon>Bacteria</taxon>
        <taxon>Bacillati</taxon>
        <taxon>Bacillota</taxon>
        <taxon>Bacilli</taxon>
        <taxon>Bacillales</taxon>
        <taxon>Paenibacillaceae</taxon>
        <taxon>Paenibacillus</taxon>
    </lineage>
</organism>
<dbReference type="InterPro" id="IPR007621">
    <property type="entry name" value="TPM_dom"/>
</dbReference>
<evidence type="ECO:0000259" key="3">
    <source>
        <dbReference type="Pfam" id="PF04536"/>
    </source>
</evidence>
<gene>
    <name evidence="4" type="ORF">JOC58_002822</name>
</gene>
<protein>
    <recommendedName>
        <fullName evidence="3">TPM domain-containing protein</fullName>
    </recommendedName>
</protein>
<accession>A0ABU1J0Y1</accession>
<name>A0ABU1J0Y1_9BACL</name>
<keyword evidence="2" id="KW-0812">Transmembrane</keyword>
<evidence type="ECO:0000256" key="1">
    <source>
        <dbReference type="SAM" id="MobiDB-lite"/>
    </source>
</evidence>
<sequence length="272" mass="30192">MKQHTSNTSKRMLVLLLPILLVALTIWPAVQTIHASGTGTVGNKKLVYDDAGLLSDQERQEVNRMANEYGPVQQTDFVIYTTNNPEYKDVQILTEDLYDSKGFGYDKGFGNAVILTMDMRNREVYLAGFGKAETLLNDQRLNQIREKITPYLSNGNYKMAFEQYIQTSSRYMNYKLGVNPDSFLLNIWFQLAAAILLGIIIVWIMAARTGGRITVNRATYEDPNASGLLDQHDRFIRTSVSKRKIEKSSSSGGGGGGTSSGGHSHSGSRGSF</sequence>
<proteinExistence type="predicted"/>
<reference evidence="4 5" key="1">
    <citation type="submission" date="2023-07" db="EMBL/GenBank/DDBJ databases">
        <title>Genomic Encyclopedia of Type Strains, Phase IV (KMG-IV): sequencing the most valuable type-strain genomes for metagenomic binning, comparative biology and taxonomic classification.</title>
        <authorList>
            <person name="Goeker M."/>
        </authorList>
    </citation>
    <scope>NUCLEOTIDE SEQUENCE [LARGE SCALE GENOMIC DNA]</scope>
    <source>
        <strain evidence="4 5">DSM 22170</strain>
    </source>
</reference>